<evidence type="ECO:0000313" key="9">
    <source>
        <dbReference type="EMBL" id="MBA6061339.1"/>
    </source>
</evidence>
<feature type="domain" description="Fido" evidence="8">
    <location>
        <begin position="55"/>
        <end position="192"/>
    </location>
</feature>
<evidence type="ECO:0000256" key="6">
    <source>
        <dbReference type="ARBA" id="ARBA00047939"/>
    </source>
</evidence>
<gene>
    <name evidence="9" type="ORF">H4C44_19405</name>
</gene>
<dbReference type="EMBL" id="JACGCU010000039">
    <property type="protein sequence ID" value="MBA6061339.1"/>
    <property type="molecule type" value="Genomic_DNA"/>
</dbReference>
<dbReference type="Gene3D" id="1.10.3290.10">
    <property type="entry name" value="Fido-like domain"/>
    <property type="match status" value="1"/>
</dbReference>
<keyword evidence="4" id="KW-0067">ATP-binding</keyword>
<dbReference type="GO" id="GO:0070733">
    <property type="term" value="F:AMPylase activity"/>
    <property type="evidence" value="ECO:0007669"/>
    <property type="project" value="UniProtKB-EC"/>
</dbReference>
<evidence type="ECO:0000256" key="4">
    <source>
        <dbReference type="ARBA" id="ARBA00022840"/>
    </source>
</evidence>
<keyword evidence="3" id="KW-0547">Nucleotide-binding</keyword>
<dbReference type="AlphaFoldDB" id="A0A7W2PUJ7"/>
<sequence>MSVDKYGVYQDPDCYPDTDVLKNLLNLRKAEDLTEAERYLTQVAASQLEFEEPPYDLGTLKRIHRCLFSSIYSWAGETRSVKISKGHSHFCVPDRIEPEVAKEFSRMARAGWFEGYSRDSLVVSVAQSYGTLNVAHPFREGNGRAQRVLFEWLVVNAGFEIIWGRVGQEQWVAANIESFQGNDQALELVFNQCIGAPIREANDPS</sequence>
<dbReference type="PROSITE" id="PS51459">
    <property type="entry name" value="FIDO"/>
    <property type="match status" value="1"/>
</dbReference>
<keyword evidence="1" id="KW-0808">Transferase</keyword>
<dbReference type="RefSeq" id="WP_182368718.1">
    <property type="nucleotide sequence ID" value="NZ_JACGCU010000039.1"/>
</dbReference>
<dbReference type="PANTHER" id="PTHR39560">
    <property type="entry name" value="PROTEIN ADENYLYLTRANSFERASE FIC-RELATED"/>
    <property type="match status" value="1"/>
</dbReference>
<evidence type="ECO:0000259" key="8">
    <source>
        <dbReference type="PROSITE" id="PS51459"/>
    </source>
</evidence>
<comment type="catalytic activity">
    <reaction evidence="6">
        <text>L-threonyl-[protein] + ATP = 3-O-(5'-adenylyl)-L-threonyl-[protein] + diphosphate</text>
        <dbReference type="Rhea" id="RHEA:54292"/>
        <dbReference type="Rhea" id="RHEA-COMP:11060"/>
        <dbReference type="Rhea" id="RHEA-COMP:13847"/>
        <dbReference type="ChEBI" id="CHEBI:30013"/>
        <dbReference type="ChEBI" id="CHEBI:30616"/>
        <dbReference type="ChEBI" id="CHEBI:33019"/>
        <dbReference type="ChEBI" id="CHEBI:138113"/>
        <dbReference type="EC" id="2.7.7.108"/>
    </reaction>
</comment>
<dbReference type="InterPro" id="IPR003812">
    <property type="entry name" value="Fido"/>
</dbReference>
<organism evidence="9 10">
    <name type="scientific">Pseudomonas juntendi</name>
    <dbReference type="NCBI Taxonomy" id="2666183"/>
    <lineage>
        <taxon>Bacteria</taxon>
        <taxon>Pseudomonadati</taxon>
        <taxon>Pseudomonadota</taxon>
        <taxon>Gammaproteobacteria</taxon>
        <taxon>Pseudomonadales</taxon>
        <taxon>Pseudomonadaceae</taxon>
        <taxon>Pseudomonas</taxon>
    </lineage>
</organism>
<dbReference type="SUPFAM" id="SSF140931">
    <property type="entry name" value="Fic-like"/>
    <property type="match status" value="1"/>
</dbReference>
<dbReference type="InterPro" id="IPR036597">
    <property type="entry name" value="Fido-like_dom_sf"/>
</dbReference>
<dbReference type="GO" id="GO:0051302">
    <property type="term" value="P:regulation of cell division"/>
    <property type="evidence" value="ECO:0007669"/>
    <property type="project" value="TreeGrafter"/>
</dbReference>
<dbReference type="Pfam" id="PF02661">
    <property type="entry name" value="Fic"/>
    <property type="match status" value="1"/>
</dbReference>
<evidence type="ECO:0000313" key="10">
    <source>
        <dbReference type="Proteomes" id="UP000556620"/>
    </source>
</evidence>
<protein>
    <recommendedName>
        <fullName evidence="5">protein adenylyltransferase</fullName>
        <ecNumber evidence="5">2.7.7.108</ecNumber>
    </recommendedName>
</protein>
<dbReference type="EC" id="2.7.7.108" evidence="5"/>
<evidence type="ECO:0000256" key="3">
    <source>
        <dbReference type="ARBA" id="ARBA00022741"/>
    </source>
</evidence>
<proteinExistence type="predicted"/>
<reference evidence="9 10" key="1">
    <citation type="submission" date="2020-07" db="EMBL/GenBank/DDBJ databases">
        <title>Diversity of carbapenemase encoding genes among Pseudomonas putida group clinical isolates in a tertiary Brazilian hospital.</title>
        <authorList>
            <person name="Alberto-Lei F."/>
            <person name="Nodari C.S."/>
            <person name="Streling A.P."/>
            <person name="Paulino J.T."/>
            <person name="Bessa-Neto F.O."/>
            <person name="Cayo R."/>
            <person name="Gales A.C."/>
        </authorList>
    </citation>
    <scope>NUCLEOTIDE SEQUENCE [LARGE SCALE GENOMIC DNA]</scope>
    <source>
        <strain evidence="9 10">14535</strain>
    </source>
</reference>
<evidence type="ECO:0000256" key="7">
    <source>
        <dbReference type="ARBA" id="ARBA00048696"/>
    </source>
</evidence>
<accession>A0A7W2PUJ7</accession>
<dbReference type="Proteomes" id="UP000556620">
    <property type="component" value="Unassembled WGS sequence"/>
</dbReference>
<evidence type="ECO:0000256" key="5">
    <source>
        <dbReference type="ARBA" id="ARBA00034531"/>
    </source>
</evidence>
<dbReference type="PANTHER" id="PTHR39560:SF1">
    <property type="entry name" value="PROTEIN ADENYLYLTRANSFERASE FIC-RELATED"/>
    <property type="match status" value="1"/>
</dbReference>
<comment type="caution">
    <text evidence="9">The sequence shown here is derived from an EMBL/GenBank/DDBJ whole genome shotgun (WGS) entry which is preliminary data.</text>
</comment>
<evidence type="ECO:0000256" key="2">
    <source>
        <dbReference type="ARBA" id="ARBA00022695"/>
    </source>
</evidence>
<keyword evidence="2" id="KW-0548">Nucleotidyltransferase</keyword>
<evidence type="ECO:0000256" key="1">
    <source>
        <dbReference type="ARBA" id="ARBA00022679"/>
    </source>
</evidence>
<name>A0A7W2PUJ7_9PSED</name>
<comment type="catalytic activity">
    <reaction evidence="7">
        <text>L-tyrosyl-[protein] + ATP = O-(5'-adenylyl)-L-tyrosyl-[protein] + diphosphate</text>
        <dbReference type="Rhea" id="RHEA:54288"/>
        <dbReference type="Rhea" id="RHEA-COMP:10136"/>
        <dbReference type="Rhea" id="RHEA-COMP:13846"/>
        <dbReference type="ChEBI" id="CHEBI:30616"/>
        <dbReference type="ChEBI" id="CHEBI:33019"/>
        <dbReference type="ChEBI" id="CHEBI:46858"/>
        <dbReference type="ChEBI" id="CHEBI:83624"/>
        <dbReference type="EC" id="2.7.7.108"/>
    </reaction>
</comment>
<dbReference type="GO" id="GO:0005524">
    <property type="term" value="F:ATP binding"/>
    <property type="evidence" value="ECO:0007669"/>
    <property type="project" value="UniProtKB-KW"/>
</dbReference>